<dbReference type="EMBL" id="FQVC01000005">
    <property type="protein sequence ID" value="SHF20128.1"/>
    <property type="molecule type" value="Genomic_DNA"/>
</dbReference>
<dbReference type="GO" id="GO:0033499">
    <property type="term" value="P:galactose catabolic process via UDP-galactose, Leloir pathway"/>
    <property type="evidence" value="ECO:0007669"/>
    <property type="project" value="TreeGrafter"/>
</dbReference>
<dbReference type="InterPro" id="IPR014718">
    <property type="entry name" value="GH-type_carb-bd"/>
</dbReference>
<reference evidence="10 12" key="2">
    <citation type="submission" date="2016-11" db="EMBL/GenBank/DDBJ databases">
        <authorList>
            <person name="Jaros S."/>
            <person name="Januszkiewicz K."/>
            <person name="Wedrychowicz H."/>
        </authorList>
    </citation>
    <scope>NUCLEOTIDE SEQUENCE [LARGE SCALE GENOMIC DNA]</scope>
    <source>
        <strain evidence="10 12">DSM 17137</strain>
    </source>
</reference>
<gene>
    <name evidence="10" type="ORF">SAMN02745223_02036</name>
    <name evidence="9" type="ORF">VW29_20760</name>
</gene>
<feature type="active site" description="Proton donor" evidence="6">
    <location>
        <position position="175"/>
    </location>
</feature>
<evidence type="ECO:0000313" key="9">
    <source>
        <dbReference type="EMBL" id="KKB76180.1"/>
    </source>
</evidence>
<comment type="pathway">
    <text evidence="1 5">Carbohydrate metabolism; hexose metabolism.</text>
</comment>
<accession>A0A0F5L1W0</accession>
<feature type="binding site" evidence="7">
    <location>
        <position position="238"/>
    </location>
    <ligand>
        <name>beta-D-galactose</name>
        <dbReference type="ChEBI" id="CHEBI:27667"/>
    </ligand>
</feature>
<evidence type="ECO:0000256" key="2">
    <source>
        <dbReference type="ARBA" id="ARBA00006206"/>
    </source>
</evidence>
<dbReference type="InterPro" id="IPR015443">
    <property type="entry name" value="Aldose_1-epimerase"/>
</dbReference>
<keyword evidence="3 5" id="KW-0413">Isomerase</keyword>
<evidence type="ECO:0000256" key="8">
    <source>
        <dbReference type="PIRSR" id="PIRSR005096-3"/>
    </source>
</evidence>
<evidence type="ECO:0000313" key="12">
    <source>
        <dbReference type="Proteomes" id="UP000184533"/>
    </source>
</evidence>
<dbReference type="UniPathway" id="UPA00242"/>
<dbReference type="InterPro" id="IPR011013">
    <property type="entry name" value="Gal_mutarotase_sf_dom"/>
</dbReference>
<evidence type="ECO:0000256" key="5">
    <source>
        <dbReference type="PIRNR" id="PIRNR005096"/>
    </source>
</evidence>
<dbReference type="RefSeq" id="WP_046137187.1">
    <property type="nucleotide sequence ID" value="NZ_FQVC01000005.1"/>
</dbReference>
<comment type="similarity">
    <text evidence="2 5">Belongs to the aldose epimerase family.</text>
</comment>
<dbReference type="GO" id="GO:0006006">
    <property type="term" value="P:glucose metabolic process"/>
    <property type="evidence" value="ECO:0007669"/>
    <property type="project" value="TreeGrafter"/>
</dbReference>
<dbReference type="Proteomes" id="UP000184533">
    <property type="component" value="Unassembled WGS sequence"/>
</dbReference>
<protein>
    <recommendedName>
        <fullName evidence="5">Aldose 1-epimerase</fullName>
        <ecNumber evidence="5">5.1.3.3</ecNumber>
    </recommendedName>
</protein>
<dbReference type="PIRSF" id="PIRSF005096">
    <property type="entry name" value="GALM"/>
    <property type="match status" value="1"/>
</dbReference>
<evidence type="ECO:0000313" key="11">
    <source>
        <dbReference type="Proteomes" id="UP000033608"/>
    </source>
</evidence>
<dbReference type="PATRIC" id="fig|1121477.3.peg.937"/>
<name>A0A0F5L1W0_9HYPH</name>
<dbReference type="EMBL" id="LAJF01000156">
    <property type="protein sequence ID" value="KKB76180.1"/>
    <property type="molecule type" value="Genomic_DNA"/>
</dbReference>
<sequence>MAIEVSAFGDHNGKRVDQFRLTSDTGAVVDIIGYGVAVRDWKVPVAGGHRSVVLGFEDFAAYPAHSPHFGSLAGRVANRIKDASFDLNGKHYTLPANIGTLHLHGGPEGLGRQVWDGQTDTANTAVRFTHFSPDGAMGYPGNVNFSATYSLRGNRLRLELNATTDQPTPISLVQHQYFNLGTGNDVLDHHVQVNSSAYTEPGADLAPSGAILPSRGTQYDLRAGRTLRDGAGKPVDYDINLVLDTGRSHADPIATVRGPDGALTLRLWSDRPGVQVYNSVSTNIAVPGLGGKRYGRYAGLCLEDQAFADAVHNPHFPSVIYAPDRAYHHWCEFEIA</sequence>
<dbReference type="Gene3D" id="2.70.98.10">
    <property type="match status" value="1"/>
</dbReference>
<comment type="catalytic activity">
    <reaction evidence="5">
        <text>alpha-D-glucose = beta-D-glucose</text>
        <dbReference type="Rhea" id="RHEA:10264"/>
        <dbReference type="ChEBI" id="CHEBI:15903"/>
        <dbReference type="ChEBI" id="CHEBI:17925"/>
        <dbReference type="EC" id="5.1.3.3"/>
    </reaction>
</comment>
<dbReference type="EC" id="5.1.3.3" evidence="5"/>
<dbReference type="PANTHER" id="PTHR10091">
    <property type="entry name" value="ALDOSE-1-EPIMERASE"/>
    <property type="match status" value="1"/>
</dbReference>
<dbReference type="Proteomes" id="UP000033608">
    <property type="component" value="Unassembled WGS sequence"/>
</dbReference>
<dbReference type="PANTHER" id="PTHR10091:SF49">
    <property type="entry name" value="ALDOSE 1-EPIMERASE"/>
    <property type="match status" value="1"/>
</dbReference>
<dbReference type="OrthoDB" id="9779408at2"/>
<evidence type="ECO:0000256" key="6">
    <source>
        <dbReference type="PIRSR" id="PIRSR005096-1"/>
    </source>
</evidence>
<dbReference type="Pfam" id="PF01263">
    <property type="entry name" value="Aldose_epim"/>
    <property type="match status" value="1"/>
</dbReference>
<dbReference type="STRING" id="1121477.SAMN02745223_02036"/>
<dbReference type="CDD" id="cd09019">
    <property type="entry name" value="galactose_mutarotase_like"/>
    <property type="match status" value="1"/>
</dbReference>
<organism evidence="9 11">
    <name type="scientific">Devosia limi DSM 17137</name>
    <dbReference type="NCBI Taxonomy" id="1121477"/>
    <lineage>
        <taxon>Bacteria</taxon>
        <taxon>Pseudomonadati</taxon>
        <taxon>Pseudomonadota</taxon>
        <taxon>Alphaproteobacteria</taxon>
        <taxon>Hyphomicrobiales</taxon>
        <taxon>Devosiaceae</taxon>
        <taxon>Devosia</taxon>
    </lineage>
</organism>
<dbReference type="AlphaFoldDB" id="A0A0F5L1W0"/>
<dbReference type="InterPro" id="IPR008183">
    <property type="entry name" value="Aldose_1/G6P_1-epimerase"/>
</dbReference>
<dbReference type="GO" id="GO:0004034">
    <property type="term" value="F:aldose 1-epimerase activity"/>
    <property type="evidence" value="ECO:0007669"/>
    <property type="project" value="UniProtKB-EC"/>
</dbReference>
<proteinExistence type="inferred from homology"/>
<evidence type="ECO:0000256" key="3">
    <source>
        <dbReference type="ARBA" id="ARBA00023235"/>
    </source>
</evidence>
<reference evidence="9 11" key="1">
    <citation type="submission" date="2015-03" db="EMBL/GenBank/DDBJ databases">
        <authorList>
            <person name="Hassan Y.I."/>
            <person name="Lepp D."/>
            <person name="Zhou T."/>
        </authorList>
    </citation>
    <scope>NUCLEOTIDE SEQUENCE [LARGE SCALE GENOMIC DNA]</scope>
    <source>
        <strain evidence="9 11">DSM 17137</strain>
    </source>
</reference>
<evidence type="ECO:0000256" key="4">
    <source>
        <dbReference type="ARBA" id="ARBA00023277"/>
    </source>
</evidence>
<evidence type="ECO:0000256" key="1">
    <source>
        <dbReference type="ARBA" id="ARBA00005028"/>
    </source>
</evidence>
<feature type="binding site" evidence="8">
    <location>
        <begin position="78"/>
        <end position="79"/>
    </location>
    <ligand>
        <name>beta-D-galactose</name>
        <dbReference type="ChEBI" id="CHEBI:27667"/>
    </ligand>
</feature>
<keyword evidence="11" id="KW-1185">Reference proteome</keyword>
<keyword evidence="4 5" id="KW-0119">Carbohydrate metabolism</keyword>
<evidence type="ECO:0000313" key="10">
    <source>
        <dbReference type="EMBL" id="SHF20128.1"/>
    </source>
</evidence>
<feature type="active site" description="Proton acceptor" evidence="6">
    <location>
        <position position="303"/>
    </location>
</feature>
<dbReference type="GO" id="GO:0030246">
    <property type="term" value="F:carbohydrate binding"/>
    <property type="evidence" value="ECO:0007669"/>
    <property type="project" value="InterPro"/>
</dbReference>
<evidence type="ECO:0000256" key="7">
    <source>
        <dbReference type="PIRSR" id="PIRSR005096-2"/>
    </source>
</evidence>
<dbReference type="SUPFAM" id="SSF74650">
    <property type="entry name" value="Galactose mutarotase-like"/>
    <property type="match status" value="1"/>
</dbReference>
<dbReference type="InterPro" id="IPR047215">
    <property type="entry name" value="Galactose_mutarotase-like"/>
</dbReference>
<feature type="binding site" evidence="8">
    <location>
        <begin position="175"/>
        <end position="177"/>
    </location>
    <ligand>
        <name>beta-D-galactose</name>
        <dbReference type="ChEBI" id="CHEBI:27667"/>
    </ligand>
</feature>